<name>A0AAP0I4W2_9MAGN</name>
<keyword evidence="2" id="KW-1133">Transmembrane helix</keyword>
<gene>
    <name evidence="3" type="ORF">Sjap_016771</name>
</gene>
<feature type="transmembrane region" description="Helical" evidence="2">
    <location>
        <begin position="20"/>
        <end position="40"/>
    </location>
</feature>
<feature type="region of interest" description="Disordered" evidence="1">
    <location>
        <begin position="193"/>
        <end position="214"/>
    </location>
</feature>
<comment type="caution">
    <text evidence="3">The sequence shown here is derived from an EMBL/GenBank/DDBJ whole genome shotgun (WGS) entry which is preliminary data.</text>
</comment>
<keyword evidence="2" id="KW-0812">Transmembrane</keyword>
<keyword evidence="4" id="KW-1185">Reference proteome</keyword>
<evidence type="ECO:0000313" key="3">
    <source>
        <dbReference type="EMBL" id="KAK9108711.1"/>
    </source>
</evidence>
<keyword evidence="2" id="KW-0472">Membrane</keyword>
<accession>A0AAP0I4W2</accession>
<proteinExistence type="predicted"/>
<sequence length="214" mass="24283">MSLLSLVVCRPSPSFADEHFAQLLVFLCACFSLALLHFCFVRRTFRSSFVCVLLIGMSSSHSCRCQTIATVCRMNFSQQFLCSCVRASFRHSSSSLSLGQTFHKSFVYVLLIGMSSSPDCRCRTVATVCQMNFSQQFLCSCVCASRRLFFIVILRWTIKFVVLNASTHHRGCSLYPAESNMNDLVSEYQQYQDATAEDEDEEYGDEVVDDNYEN</sequence>
<dbReference type="Gene3D" id="1.10.287.600">
    <property type="entry name" value="Helix hairpin bin"/>
    <property type="match status" value="1"/>
</dbReference>
<evidence type="ECO:0000313" key="4">
    <source>
        <dbReference type="Proteomes" id="UP001417504"/>
    </source>
</evidence>
<protein>
    <submittedName>
        <fullName evidence="3">Uncharacterized protein</fullName>
    </submittedName>
</protein>
<dbReference type="Proteomes" id="UP001417504">
    <property type="component" value="Unassembled WGS sequence"/>
</dbReference>
<reference evidence="3 4" key="1">
    <citation type="submission" date="2024-01" db="EMBL/GenBank/DDBJ databases">
        <title>Genome assemblies of Stephania.</title>
        <authorList>
            <person name="Yang L."/>
        </authorList>
    </citation>
    <scope>NUCLEOTIDE SEQUENCE [LARGE SCALE GENOMIC DNA]</scope>
    <source>
        <strain evidence="3">QJT</strain>
        <tissue evidence="3">Leaf</tissue>
    </source>
</reference>
<evidence type="ECO:0000256" key="2">
    <source>
        <dbReference type="SAM" id="Phobius"/>
    </source>
</evidence>
<dbReference type="InterPro" id="IPR023123">
    <property type="entry name" value="Tubulin_C"/>
</dbReference>
<organism evidence="3 4">
    <name type="scientific">Stephania japonica</name>
    <dbReference type="NCBI Taxonomy" id="461633"/>
    <lineage>
        <taxon>Eukaryota</taxon>
        <taxon>Viridiplantae</taxon>
        <taxon>Streptophyta</taxon>
        <taxon>Embryophyta</taxon>
        <taxon>Tracheophyta</taxon>
        <taxon>Spermatophyta</taxon>
        <taxon>Magnoliopsida</taxon>
        <taxon>Ranunculales</taxon>
        <taxon>Menispermaceae</taxon>
        <taxon>Menispermoideae</taxon>
        <taxon>Cissampelideae</taxon>
        <taxon>Stephania</taxon>
    </lineage>
</organism>
<feature type="compositionally biased region" description="Acidic residues" evidence="1">
    <location>
        <begin position="195"/>
        <end position="214"/>
    </location>
</feature>
<evidence type="ECO:0000256" key="1">
    <source>
        <dbReference type="SAM" id="MobiDB-lite"/>
    </source>
</evidence>
<dbReference type="EMBL" id="JBBNAE010000007">
    <property type="protein sequence ID" value="KAK9108711.1"/>
    <property type="molecule type" value="Genomic_DNA"/>
</dbReference>
<dbReference type="AlphaFoldDB" id="A0AAP0I4W2"/>